<comment type="similarity">
    <text evidence="1">Belongs to the peptidase S16 family.</text>
</comment>
<dbReference type="SMART" id="SM00228">
    <property type="entry name" value="PDZ"/>
    <property type="match status" value="1"/>
</dbReference>
<dbReference type="InterPro" id="IPR001478">
    <property type="entry name" value="PDZ"/>
</dbReference>
<organism evidence="5 6">
    <name type="scientific">Terrimesophilobacter mesophilus</name>
    <dbReference type="NCBI Taxonomy" id="433647"/>
    <lineage>
        <taxon>Bacteria</taxon>
        <taxon>Bacillati</taxon>
        <taxon>Actinomycetota</taxon>
        <taxon>Actinomycetes</taxon>
        <taxon>Micrococcales</taxon>
        <taxon>Microbacteriaceae</taxon>
        <taxon>Terrimesophilobacter</taxon>
    </lineage>
</organism>
<dbReference type="GO" id="GO:0006508">
    <property type="term" value="P:proteolysis"/>
    <property type="evidence" value="ECO:0007669"/>
    <property type="project" value="UniProtKB-KW"/>
</dbReference>
<dbReference type="GO" id="GO:0004176">
    <property type="term" value="F:ATP-dependent peptidase activity"/>
    <property type="evidence" value="ECO:0007669"/>
    <property type="project" value="UniProtKB-UniRule"/>
</dbReference>
<evidence type="ECO:0000313" key="6">
    <source>
        <dbReference type="Proteomes" id="UP000298488"/>
    </source>
</evidence>
<dbReference type="EMBL" id="SOFI01000003">
    <property type="protein sequence ID" value="TFB80548.1"/>
    <property type="molecule type" value="Genomic_DNA"/>
</dbReference>
<keyword evidence="1" id="KW-0378">Hydrolase</keyword>
<gene>
    <name evidence="5" type="ORF">E3N84_11180</name>
</gene>
<evidence type="ECO:0000259" key="3">
    <source>
        <dbReference type="PROSITE" id="PS50106"/>
    </source>
</evidence>
<dbReference type="AlphaFoldDB" id="A0A4V6QGF4"/>
<keyword evidence="2" id="KW-0812">Transmembrane</keyword>
<comment type="catalytic activity">
    <reaction evidence="1">
        <text>Hydrolysis of proteins in presence of ATP.</text>
        <dbReference type="EC" id="3.4.21.53"/>
    </reaction>
</comment>
<feature type="active site" evidence="1">
    <location>
        <position position="264"/>
    </location>
</feature>
<keyword evidence="1" id="KW-0645">Protease</keyword>
<dbReference type="SUPFAM" id="SSF54211">
    <property type="entry name" value="Ribosomal protein S5 domain 2-like"/>
    <property type="match status" value="1"/>
</dbReference>
<evidence type="ECO:0000313" key="5">
    <source>
        <dbReference type="EMBL" id="TFB80548.1"/>
    </source>
</evidence>
<evidence type="ECO:0000256" key="2">
    <source>
        <dbReference type="SAM" id="Phobius"/>
    </source>
</evidence>
<keyword evidence="6" id="KW-1185">Reference proteome</keyword>
<name>A0A4V6QGF4_9MICO</name>
<sequence length="372" mass="38264">MTVALFDSVDDPPDRRHGRGRRIGGWIVAGTILALCVFSLVPSPYIIETPGPVFNTLGDVTIDGSKVPLIEIPSQTTYPTAGTLDLLTVDSIGNPQTLPTWFEVVTAWFDPSRAVLPLDAVYPPGYTVQQSNEDGRIQMANSQKDAVAAALTELGYDLPRVVTVGALTDDSASKGILEPGDVIVSVNGEAVGSVESMRAVIAKSGAGNPIPIVIIRNGVQSTVSVTPKMSDESPPAPIVGVYPSIDYTFPFDVTIQLQNVGGPSGGQMFALGIIDKLTPGELNGGKKIAGTGTIDASGAVGAIGGIRQKMYGALHAGATWFLAPKSNCSEVVGHVPSGLTVVAVSTLKDSLAALKAIESGSGTASLPSCAAG</sequence>
<keyword evidence="1" id="KW-0720">Serine protease</keyword>
<comment type="caution">
    <text evidence="5">The sequence shown here is derived from an EMBL/GenBank/DDBJ whole genome shotgun (WGS) entry which is preliminary data.</text>
</comment>
<dbReference type="InterPro" id="IPR014721">
    <property type="entry name" value="Ribsml_uS5_D2-typ_fold_subgr"/>
</dbReference>
<evidence type="ECO:0000259" key="4">
    <source>
        <dbReference type="PROSITE" id="PS51786"/>
    </source>
</evidence>
<dbReference type="PROSITE" id="PS51786">
    <property type="entry name" value="LON_PROTEOLYTIC"/>
    <property type="match status" value="1"/>
</dbReference>
<feature type="domain" description="PDZ" evidence="3">
    <location>
        <begin position="136"/>
        <end position="218"/>
    </location>
</feature>
<dbReference type="InterPro" id="IPR020568">
    <property type="entry name" value="Ribosomal_Su5_D2-typ_SF"/>
</dbReference>
<keyword evidence="2" id="KW-0472">Membrane</keyword>
<keyword evidence="2" id="KW-1133">Transmembrane helix</keyword>
<dbReference type="Pfam" id="PF13180">
    <property type="entry name" value="PDZ_2"/>
    <property type="match status" value="1"/>
</dbReference>
<proteinExistence type="inferred from homology"/>
<dbReference type="InterPro" id="IPR008269">
    <property type="entry name" value="Lon_proteolytic"/>
</dbReference>
<protein>
    <recommendedName>
        <fullName evidence="1">endopeptidase La</fullName>
        <ecNumber evidence="1">3.4.21.53</ecNumber>
    </recommendedName>
</protein>
<dbReference type="SUPFAM" id="SSF50156">
    <property type="entry name" value="PDZ domain-like"/>
    <property type="match status" value="1"/>
</dbReference>
<dbReference type="PROSITE" id="PS50106">
    <property type="entry name" value="PDZ"/>
    <property type="match status" value="1"/>
</dbReference>
<evidence type="ECO:0000256" key="1">
    <source>
        <dbReference type="PROSITE-ProRule" id="PRU01122"/>
    </source>
</evidence>
<feature type="transmembrane region" description="Helical" evidence="2">
    <location>
        <begin position="23"/>
        <end position="47"/>
    </location>
</feature>
<dbReference type="Proteomes" id="UP000298488">
    <property type="component" value="Unassembled WGS sequence"/>
</dbReference>
<reference evidence="5 6" key="1">
    <citation type="submission" date="2019-03" db="EMBL/GenBank/DDBJ databases">
        <title>Genomics of glacier-inhabiting Cryobacterium strains.</title>
        <authorList>
            <person name="Liu Q."/>
            <person name="Xin Y.-H."/>
        </authorList>
    </citation>
    <scope>NUCLEOTIDE SEQUENCE [LARGE SCALE GENOMIC DNA]</scope>
    <source>
        <strain evidence="5 6">CGMCC 1.10440</strain>
    </source>
</reference>
<dbReference type="EC" id="3.4.21.53" evidence="1"/>
<dbReference type="OrthoDB" id="2356897at2"/>
<accession>A0A4V6QGF4</accession>
<dbReference type="GO" id="GO:0004252">
    <property type="term" value="F:serine-type endopeptidase activity"/>
    <property type="evidence" value="ECO:0007669"/>
    <property type="project" value="UniProtKB-UniRule"/>
</dbReference>
<dbReference type="Gene3D" id="3.30.230.10">
    <property type="match status" value="1"/>
</dbReference>
<dbReference type="Pfam" id="PF05362">
    <property type="entry name" value="Lon_C"/>
    <property type="match status" value="1"/>
</dbReference>
<feature type="domain" description="Lon proteolytic" evidence="4">
    <location>
        <begin position="180"/>
        <end position="357"/>
    </location>
</feature>
<feature type="active site" evidence="1">
    <location>
        <position position="309"/>
    </location>
</feature>
<dbReference type="InterPro" id="IPR036034">
    <property type="entry name" value="PDZ_sf"/>
</dbReference>